<dbReference type="SUPFAM" id="SSF55729">
    <property type="entry name" value="Acyl-CoA N-acyltransferases (Nat)"/>
    <property type="match status" value="1"/>
</dbReference>
<dbReference type="Pfam" id="PF00583">
    <property type="entry name" value="Acetyltransf_1"/>
    <property type="match status" value="1"/>
</dbReference>
<dbReference type="CDD" id="cd04301">
    <property type="entry name" value="NAT_SF"/>
    <property type="match status" value="1"/>
</dbReference>
<dbReference type="EMBL" id="BRXR01000001">
    <property type="protein sequence ID" value="GLC30130.1"/>
    <property type="molecule type" value="Genomic_DNA"/>
</dbReference>
<evidence type="ECO:0000259" key="1">
    <source>
        <dbReference type="PROSITE" id="PS51186"/>
    </source>
</evidence>
<accession>A0ABQ5N508</accession>
<gene>
    <name evidence="2" type="ORF">bsdE14_15400</name>
</gene>
<dbReference type="PROSITE" id="PS51186">
    <property type="entry name" value="GNAT"/>
    <property type="match status" value="1"/>
</dbReference>
<organism evidence="2 3">
    <name type="scientific">Clostridium omnivorum</name>
    <dbReference type="NCBI Taxonomy" id="1604902"/>
    <lineage>
        <taxon>Bacteria</taxon>
        <taxon>Bacillati</taxon>
        <taxon>Bacillota</taxon>
        <taxon>Clostridia</taxon>
        <taxon>Eubacteriales</taxon>
        <taxon>Clostridiaceae</taxon>
        <taxon>Clostridium</taxon>
    </lineage>
</organism>
<dbReference type="InterPro" id="IPR000182">
    <property type="entry name" value="GNAT_dom"/>
</dbReference>
<keyword evidence="3" id="KW-1185">Reference proteome</keyword>
<sequence>MIVKLDNSNKDQLIRYLMKEEEYNLFILGDINNFGLEKDFLEFFAELNSNNEIIAVLMRFYDEFIIYCEDNIFNVDEFSKILVSNNFKGLSGKSNIVDRFIDKVRVKNKRNMYFSKLMDDSKLQTYKLNGNVIITEESSLDGLFELYKIEDNGIEYKNKNQVRREFRDKTARGFHILNNKSQVIACVRTSAEYKNSAMITGLCVHPDYRRIGYATELMSILCSKLLEEGKYPCLFYDNEKAGRIYRKLGFHELGLWSLWTDM</sequence>
<feature type="domain" description="N-acetyltransferase" evidence="1">
    <location>
        <begin position="133"/>
        <end position="262"/>
    </location>
</feature>
<dbReference type="Proteomes" id="UP001208567">
    <property type="component" value="Unassembled WGS sequence"/>
</dbReference>
<evidence type="ECO:0000313" key="3">
    <source>
        <dbReference type="Proteomes" id="UP001208567"/>
    </source>
</evidence>
<name>A0ABQ5N508_9CLOT</name>
<comment type="caution">
    <text evidence="2">The sequence shown here is derived from an EMBL/GenBank/DDBJ whole genome shotgun (WGS) entry which is preliminary data.</text>
</comment>
<proteinExistence type="predicted"/>
<dbReference type="Gene3D" id="3.40.630.30">
    <property type="match status" value="1"/>
</dbReference>
<reference evidence="2 3" key="1">
    <citation type="journal article" date="2024" name="Int. J. Syst. Evol. Microbiol.">
        <title>Clostridium omnivorum sp. nov., isolated from anoxic soil under the treatment of reductive soil disinfestation.</title>
        <authorList>
            <person name="Ueki A."/>
            <person name="Tonouchi A."/>
            <person name="Kaku N."/>
            <person name="Honma S."/>
            <person name="Ueki K."/>
        </authorList>
    </citation>
    <scope>NUCLEOTIDE SEQUENCE [LARGE SCALE GENOMIC DNA]</scope>
    <source>
        <strain evidence="2 3">E14</strain>
    </source>
</reference>
<dbReference type="InterPro" id="IPR016181">
    <property type="entry name" value="Acyl_CoA_acyltransferase"/>
</dbReference>
<dbReference type="RefSeq" id="WP_264849394.1">
    <property type="nucleotide sequence ID" value="NZ_BRXR01000001.1"/>
</dbReference>
<protein>
    <submittedName>
        <fullName evidence="2">N-acetyltransferase</fullName>
    </submittedName>
</protein>
<evidence type="ECO:0000313" key="2">
    <source>
        <dbReference type="EMBL" id="GLC30130.1"/>
    </source>
</evidence>